<evidence type="ECO:0000313" key="3">
    <source>
        <dbReference type="EMBL" id="VDN40056.1"/>
    </source>
</evidence>
<accession>A0A183EMJ3</accession>
<gene>
    <name evidence="2" type="ORF">GPUH_LOCUS22183</name>
    <name evidence="3" type="ORF">GPUH_LOCUS22454</name>
</gene>
<evidence type="ECO:0000313" key="2">
    <source>
        <dbReference type="EMBL" id="VDN39615.1"/>
    </source>
</evidence>
<evidence type="ECO:0000313" key="6">
    <source>
        <dbReference type="WBParaSite" id="GPUH_0002247801-mRNA-1"/>
    </source>
</evidence>
<reference evidence="5 6" key="1">
    <citation type="submission" date="2016-06" db="UniProtKB">
        <authorList>
            <consortium name="WormBaseParasite"/>
        </authorList>
    </citation>
    <scope>IDENTIFICATION</scope>
</reference>
<organism evidence="5">
    <name type="scientific">Gongylonema pulchrum</name>
    <dbReference type="NCBI Taxonomy" id="637853"/>
    <lineage>
        <taxon>Eukaryota</taxon>
        <taxon>Metazoa</taxon>
        <taxon>Ecdysozoa</taxon>
        <taxon>Nematoda</taxon>
        <taxon>Chromadorea</taxon>
        <taxon>Rhabditida</taxon>
        <taxon>Spirurina</taxon>
        <taxon>Spiruromorpha</taxon>
        <taxon>Spiruroidea</taxon>
        <taxon>Gongylonematidae</taxon>
        <taxon>Gongylonema</taxon>
    </lineage>
</organism>
<dbReference type="WBParaSite" id="GPUH_0002247801-mRNA-1">
    <property type="protein sequence ID" value="GPUH_0002247801-mRNA-1"/>
    <property type="gene ID" value="GPUH_0002247801"/>
</dbReference>
<proteinExistence type="predicted"/>
<feature type="region of interest" description="Disordered" evidence="1">
    <location>
        <begin position="1"/>
        <end position="40"/>
    </location>
</feature>
<evidence type="ECO:0000313" key="4">
    <source>
        <dbReference type="Proteomes" id="UP000271098"/>
    </source>
</evidence>
<dbReference type="EMBL" id="UYRT01094454">
    <property type="protein sequence ID" value="VDN39615.1"/>
    <property type="molecule type" value="Genomic_DNA"/>
</dbReference>
<dbReference type="EMBL" id="UYRT01095144">
    <property type="protein sequence ID" value="VDN40056.1"/>
    <property type="molecule type" value="Genomic_DNA"/>
</dbReference>
<dbReference type="AlphaFoldDB" id="A0A183EMJ3"/>
<evidence type="ECO:0000313" key="5">
    <source>
        <dbReference type="WBParaSite" id="GPUH_0002221101-mRNA-1"/>
    </source>
</evidence>
<keyword evidence="4" id="KW-1185">Reference proteome</keyword>
<protein>
    <submittedName>
        <fullName evidence="5 6">MIF4G domain-containing protein</fullName>
    </submittedName>
</protein>
<name>A0A183EMJ3_9BILA</name>
<evidence type="ECO:0000256" key="1">
    <source>
        <dbReference type="SAM" id="MobiDB-lite"/>
    </source>
</evidence>
<dbReference type="Proteomes" id="UP000271098">
    <property type="component" value="Unassembled WGS sequence"/>
</dbReference>
<reference evidence="2 4" key="2">
    <citation type="submission" date="2018-11" db="EMBL/GenBank/DDBJ databases">
        <authorList>
            <consortium name="Pathogen Informatics"/>
        </authorList>
    </citation>
    <scope>NUCLEOTIDE SEQUENCE [LARGE SCALE GENOMIC DNA]</scope>
</reference>
<dbReference type="OrthoDB" id="5902766at2759"/>
<feature type="compositionally biased region" description="Basic and acidic residues" evidence="1">
    <location>
        <begin position="29"/>
        <end position="40"/>
    </location>
</feature>
<dbReference type="WBParaSite" id="GPUH_0002221101-mRNA-1">
    <property type="protein sequence ID" value="GPUH_0002221101-mRNA-1"/>
    <property type="gene ID" value="GPUH_0002221101"/>
</dbReference>
<sequence length="81" mass="9558">MLLEKFPPFNRFASKRHGEFEDEDDGLPENERNENNRRRQIEEICRPLMLSDADLKRVMEELVKAMETGLATETGTFFCYT</sequence>